<evidence type="ECO:0000256" key="9">
    <source>
        <dbReference type="ARBA" id="ARBA00023128"/>
    </source>
</evidence>
<keyword evidence="8 11" id="KW-1133">Transmembrane helix</keyword>
<evidence type="ECO:0000256" key="5">
    <source>
        <dbReference type="ARBA" id="ARBA00022692"/>
    </source>
</evidence>
<keyword evidence="10 11" id="KW-0472">Membrane</keyword>
<sequence>MSFRPSTAPPIQDMPPPGGYKKLDFGRYLPSRGPKGYQLWLGSAVFIAYGFYQVGKTNKASVQQKMQERKVRYALAPLLQAEADREYMERELVALLKEKEVMKDVVDAEGREWKGFGIVDLGGGIERLLEYVVEMWGYIIISCHSVLGMNYIMAMAQECYCQLMTAMLGI</sequence>
<gene>
    <name evidence="12" type="ORF">ACHAWO_003019</name>
</gene>
<protein>
    <recommendedName>
        <fullName evidence="11">NADH dehydrogenase [ubiquinone] 1 alpha subcomplex subunit 13</fullName>
    </recommendedName>
</protein>
<evidence type="ECO:0000256" key="3">
    <source>
        <dbReference type="ARBA" id="ARBA00022448"/>
    </source>
</evidence>
<dbReference type="PANTHER" id="PTHR12966:SF0">
    <property type="entry name" value="NADH DEHYDROGENASE [UBIQUINONE] 1 ALPHA SUBCOMPLEX SUBUNIT 13"/>
    <property type="match status" value="1"/>
</dbReference>
<evidence type="ECO:0000256" key="10">
    <source>
        <dbReference type="ARBA" id="ARBA00023136"/>
    </source>
</evidence>
<keyword evidence="5 11" id="KW-0812">Transmembrane</keyword>
<dbReference type="EMBL" id="JALLPJ020000674">
    <property type="protein sequence ID" value="KAL3785847.1"/>
    <property type="molecule type" value="Genomic_DNA"/>
</dbReference>
<keyword evidence="4 11" id="KW-0679">Respiratory chain</keyword>
<dbReference type="GO" id="GO:0005743">
    <property type="term" value="C:mitochondrial inner membrane"/>
    <property type="evidence" value="ECO:0007669"/>
    <property type="project" value="UniProtKB-SubCell"/>
</dbReference>
<dbReference type="GO" id="GO:0045271">
    <property type="term" value="C:respiratory chain complex I"/>
    <property type="evidence" value="ECO:0007669"/>
    <property type="project" value="UniProtKB-UniRule"/>
</dbReference>
<keyword evidence="6 11" id="KW-0999">Mitochondrion inner membrane</keyword>
<keyword evidence="7 11" id="KW-0249">Electron transport</keyword>
<keyword evidence="9 11" id="KW-0496">Mitochondrion</keyword>
<dbReference type="InterPro" id="IPR009346">
    <property type="entry name" value="GRIM-19"/>
</dbReference>
<dbReference type="Pfam" id="PF06212">
    <property type="entry name" value="GRIM-19"/>
    <property type="match status" value="1"/>
</dbReference>
<name>A0ABD3PD25_9STRA</name>
<evidence type="ECO:0000313" key="13">
    <source>
        <dbReference type="Proteomes" id="UP001530400"/>
    </source>
</evidence>
<evidence type="ECO:0000256" key="2">
    <source>
        <dbReference type="ARBA" id="ARBA00007312"/>
    </source>
</evidence>
<keyword evidence="13" id="KW-1185">Reference proteome</keyword>
<evidence type="ECO:0000256" key="4">
    <source>
        <dbReference type="ARBA" id="ARBA00022660"/>
    </source>
</evidence>
<evidence type="ECO:0000256" key="7">
    <source>
        <dbReference type="ARBA" id="ARBA00022982"/>
    </source>
</evidence>
<keyword evidence="3 11" id="KW-0813">Transport</keyword>
<proteinExistence type="inferred from homology"/>
<evidence type="ECO:0000313" key="12">
    <source>
        <dbReference type="EMBL" id="KAL3785847.1"/>
    </source>
</evidence>
<comment type="subcellular location">
    <subcellularLocation>
        <location evidence="1 11">Mitochondrion inner membrane</location>
        <topology evidence="1 11">Single-pass membrane protein</topology>
        <orientation evidence="1 11">Matrix side</orientation>
    </subcellularLocation>
</comment>
<dbReference type="Proteomes" id="UP001530400">
    <property type="component" value="Unassembled WGS sequence"/>
</dbReference>
<comment type="caution">
    <text evidence="12">The sequence shown here is derived from an EMBL/GenBank/DDBJ whole genome shotgun (WGS) entry which is preliminary data.</text>
</comment>
<accession>A0ABD3PD25</accession>
<comment type="function">
    <text evidence="11">Complex I functions in the transfer of electrons from NADH to the respiratory chain. Accessory subunit of the mitochondrial membrane respiratory chain NADH dehydrogenase (Complex I), that is believed not to be involved in catalysis.</text>
</comment>
<evidence type="ECO:0000256" key="8">
    <source>
        <dbReference type="ARBA" id="ARBA00022989"/>
    </source>
</evidence>
<reference evidence="12 13" key="1">
    <citation type="submission" date="2024-10" db="EMBL/GenBank/DDBJ databases">
        <title>Updated reference genomes for cyclostephanoid diatoms.</title>
        <authorList>
            <person name="Roberts W.R."/>
            <person name="Alverson A.J."/>
        </authorList>
    </citation>
    <scope>NUCLEOTIDE SEQUENCE [LARGE SCALE GENOMIC DNA]</scope>
    <source>
        <strain evidence="12 13">AJA010-31</strain>
    </source>
</reference>
<dbReference type="PANTHER" id="PTHR12966">
    <property type="entry name" value="NADH DEHYDROGENASE UBIQUINONE 1 ALPHA SUBCOMPLEX SUBUNIT 13"/>
    <property type="match status" value="1"/>
</dbReference>
<organism evidence="12 13">
    <name type="scientific">Cyclotella atomus</name>
    <dbReference type="NCBI Taxonomy" id="382360"/>
    <lineage>
        <taxon>Eukaryota</taxon>
        <taxon>Sar</taxon>
        <taxon>Stramenopiles</taxon>
        <taxon>Ochrophyta</taxon>
        <taxon>Bacillariophyta</taxon>
        <taxon>Coscinodiscophyceae</taxon>
        <taxon>Thalassiosirophycidae</taxon>
        <taxon>Stephanodiscales</taxon>
        <taxon>Stephanodiscaceae</taxon>
        <taxon>Cyclotella</taxon>
    </lineage>
</organism>
<evidence type="ECO:0000256" key="11">
    <source>
        <dbReference type="RuleBase" id="RU368034"/>
    </source>
</evidence>
<feature type="transmembrane region" description="Helical" evidence="11">
    <location>
        <begin position="37"/>
        <end position="55"/>
    </location>
</feature>
<evidence type="ECO:0000256" key="1">
    <source>
        <dbReference type="ARBA" id="ARBA00004298"/>
    </source>
</evidence>
<evidence type="ECO:0000256" key="6">
    <source>
        <dbReference type="ARBA" id="ARBA00022792"/>
    </source>
</evidence>
<comment type="similarity">
    <text evidence="2 11">Belongs to the complex I NDUFA13 subunit family.</text>
</comment>
<dbReference type="AlphaFoldDB" id="A0ABD3PD25"/>